<sequence length="110" mass="11806">MPLYDYRCASCGDFSVLRPLAQWRDPAPCSECGRHCERFVSGAPALSALSSAIHRARAANERAAHEPRSSRAGHGMDCGCCGGAKTRGRTRQTADGGKTFAGARPWMISH</sequence>
<organism evidence="3 4">
    <name type="scientific">Bordetella hinzii OH87 BAL007II</name>
    <dbReference type="NCBI Taxonomy" id="1331262"/>
    <lineage>
        <taxon>Bacteria</taxon>
        <taxon>Pseudomonadati</taxon>
        <taxon>Pseudomonadota</taxon>
        <taxon>Betaproteobacteria</taxon>
        <taxon>Burkholderiales</taxon>
        <taxon>Alcaligenaceae</taxon>
        <taxon>Bordetella</taxon>
    </lineage>
</organism>
<evidence type="ECO:0000313" key="3">
    <source>
        <dbReference type="EMBL" id="KCB21584.1"/>
    </source>
</evidence>
<accession>A0ABR4QUR0</accession>
<gene>
    <name evidence="3" type="ORF">L544_2586</name>
</gene>
<dbReference type="SMART" id="SM00834">
    <property type="entry name" value="CxxC_CXXC_SSSS"/>
    <property type="match status" value="1"/>
</dbReference>
<comment type="caution">
    <text evidence="3">The sequence shown here is derived from an EMBL/GenBank/DDBJ whole genome shotgun (WGS) entry which is preliminary data.</text>
</comment>
<evidence type="ECO:0000259" key="2">
    <source>
        <dbReference type="SMART" id="SM00834"/>
    </source>
</evidence>
<dbReference type="Proteomes" id="UP000025748">
    <property type="component" value="Unassembled WGS sequence"/>
</dbReference>
<evidence type="ECO:0000256" key="1">
    <source>
        <dbReference type="SAM" id="MobiDB-lite"/>
    </source>
</evidence>
<proteinExistence type="predicted"/>
<dbReference type="Pfam" id="PF09723">
    <property type="entry name" value="Zn_ribbon_8"/>
    <property type="match status" value="1"/>
</dbReference>
<dbReference type="EMBL" id="JHEM01000032">
    <property type="protein sequence ID" value="KCB21584.1"/>
    <property type="molecule type" value="Genomic_DNA"/>
</dbReference>
<feature type="region of interest" description="Disordered" evidence="1">
    <location>
        <begin position="86"/>
        <end position="110"/>
    </location>
</feature>
<name>A0ABR4QUR0_9BORD</name>
<dbReference type="RefSeq" id="WP_032964380.1">
    <property type="nucleotide sequence ID" value="NZ_JHEM01000032.1"/>
</dbReference>
<protein>
    <submittedName>
        <fullName evidence="3">Zinc ribbon domain protein</fullName>
    </submittedName>
</protein>
<dbReference type="InterPro" id="IPR013429">
    <property type="entry name" value="Regulatory_FmdB_Zinc_ribbon"/>
</dbReference>
<reference evidence="3 4" key="1">
    <citation type="submission" date="2014-03" db="EMBL/GenBank/DDBJ databases">
        <title>Genome sequence of Bordetella hinzii.</title>
        <authorList>
            <person name="Register K."/>
            <person name="Harvill E."/>
            <person name="Goodfield L.L."/>
            <person name="Ivanov Y.V."/>
            <person name="Meyer J.A."/>
            <person name="Muse S.J."/>
            <person name="Jacobs N."/>
            <person name="Bendor L."/>
            <person name="Smallridge W.E."/>
            <person name="Brinkac L.M."/>
            <person name="Sanka R."/>
            <person name="Kim M."/>
            <person name="Losada L."/>
        </authorList>
    </citation>
    <scope>NUCLEOTIDE SEQUENCE [LARGE SCALE GENOMIC DNA]</scope>
    <source>
        <strain evidence="3 4">OH87 BAL007II</strain>
    </source>
</reference>
<dbReference type="NCBIfam" id="TIGR02605">
    <property type="entry name" value="CxxC_CxxC_SSSS"/>
    <property type="match status" value="1"/>
</dbReference>
<evidence type="ECO:0000313" key="4">
    <source>
        <dbReference type="Proteomes" id="UP000025748"/>
    </source>
</evidence>
<feature type="domain" description="Putative regulatory protein FmdB zinc ribbon" evidence="2">
    <location>
        <begin position="1"/>
        <end position="41"/>
    </location>
</feature>
<keyword evidence="4" id="KW-1185">Reference proteome</keyword>